<dbReference type="SUPFAM" id="SSF56719">
    <property type="entry name" value="Type II DNA topoisomerase"/>
    <property type="match status" value="1"/>
</dbReference>
<dbReference type="InterPro" id="IPR000565">
    <property type="entry name" value="Topo_IIA_B"/>
</dbReference>
<dbReference type="InterPro" id="IPR013760">
    <property type="entry name" value="Topo_IIA-like_dom_sf"/>
</dbReference>
<dbReference type="PRINTS" id="PR00418">
    <property type="entry name" value="TPI2FAMILY"/>
</dbReference>
<dbReference type="InterPro" id="IPR006171">
    <property type="entry name" value="TOPRIM_dom"/>
</dbReference>
<comment type="subunit">
    <text evidence="10">Heterotetramer composed of ParC and ParE.</text>
</comment>
<evidence type="ECO:0000256" key="7">
    <source>
        <dbReference type="ARBA" id="ARBA00023029"/>
    </source>
</evidence>
<dbReference type="PROSITE" id="PS00177">
    <property type="entry name" value="TOPOISOMERASE_II"/>
    <property type="match status" value="1"/>
</dbReference>
<keyword evidence="14" id="KW-1185">Reference proteome</keyword>
<comment type="function">
    <text evidence="11">A type II topoisomerase that negatively supercoils closed circular double-stranded (ds) DNA in an ATP-dependent manner to modulate DNA topology and maintain chromosomes in an underwound state. Negative supercoiling favors strand separation, and DNA replication, transcription, recombination and repair, all of which involve strand separation. Also able to catalyze the interconversion of other topological isomers of dsDNA rings, including catenanes and knotted rings. Type II topoisomerases break and join 2 DNA strands simultaneously in an ATP-dependent manner.</text>
</comment>
<evidence type="ECO:0000256" key="3">
    <source>
        <dbReference type="ARBA" id="ARBA00022723"/>
    </source>
</evidence>
<keyword evidence="4 11" id="KW-0547">Nucleotide-binding</keyword>
<dbReference type="EC" id="5.6.2.2" evidence="11"/>
<comment type="subcellular location">
    <subcellularLocation>
        <location evidence="11">Cytoplasm</location>
    </subcellularLocation>
</comment>
<dbReference type="InterPro" id="IPR014721">
    <property type="entry name" value="Ribsml_uS5_D2-typ_fold_subgr"/>
</dbReference>
<dbReference type="Pfam" id="PF00204">
    <property type="entry name" value="DNA_gyraseB"/>
    <property type="match status" value="1"/>
</dbReference>
<dbReference type="InterPro" id="IPR011557">
    <property type="entry name" value="GyrB"/>
</dbReference>
<dbReference type="GO" id="GO:0046872">
    <property type="term" value="F:metal ion binding"/>
    <property type="evidence" value="ECO:0007669"/>
    <property type="project" value="UniProtKB-KW"/>
</dbReference>
<dbReference type="HAMAP" id="MF_01898">
    <property type="entry name" value="GyrB"/>
    <property type="match status" value="1"/>
</dbReference>
<accession>A0A6A8DFH5</accession>
<evidence type="ECO:0000256" key="1">
    <source>
        <dbReference type="ARBA" id="ARBA00000185"/>
    </source>
</evidence>
<dbReference type="PROSITE" id="PS50880">
    <property type="entry name" value="TOPRIM"/>
    <property type="match status" value="1"/>
</dbReference>
<dbReference type="PANTHER" id="PTHR45866">
    <property type="entry name" value="DNA GYRASE/TOPOISOMERASE SUBUNIT B"/>
    <property type="match status" value="1"/>
</dbReference>
<dbReference type="GO" id="GO:0003677">
    <property type="term" value="F:DNA binding"/>
    <property type="evidence" value="ECO:0007669"/>
    <property type="project" value="UniProtKB-KW"/>
</dbReference>
<feature type="binding site" evidence="11">
    <location>
        <position position="503"/>
    </location>
    <ligand>
        <name>Mg(2+)</name>
        <dbReference type="ChEBI" id="CHEBI:18420"/>
        <label>1</label>
        <note>catalytic</note>
    </ligand>
</feature>
<feature type="site" description="Interaction with DNA" evidence="11">
    <location>
        <position position="455"/>
    </location>
</feature>
<sequence length="640" mass="71817">MEDNSMNEQVYDESQIQVLEGLEAVRKRPGMYIGSTNEKGLHHLVWEIVDNSIDEALAGYCDRIKVIIEKDDSITVVDNGRGIPVGTHEKTGRPVVEVIMTVLHAGGKFGGGGYKVSGGLHGVGASVVNALSSELSVYIHRDGKIHYQRFERGAPQGKLEIIGETEITGTRTHFKPDTEIFDAETTAYNFDTLSYRLRELAFLNRGLTISIEDKRNDSEPIEFYYEGGIGSYVEHLNRTREVLHEPFFAEKEENKITVEVAIQYNDGFASNIYSFANNIHTYEGGTHESGFKTGLTRVINDYARKNNLFKEADPNLTGDDVREGLTAIISVKHPDPQFEGQTKTKLGNSETRAITDSAFSEMFSNFLFENPNTAKVIVEKGLMASRARIAAKKARELTRRKGALEISNLPGKLADCSSRNPAISELYIVEGDSAGGSAKQGRDRHFQAILPLRGKILNVEKARLDKILSNNEIRMMITALGTGIGEDFDISKARYHKIVIMTDADVDGAHIRTLLLTFLYRFMRPLIDYGYIYIAQPPLYKVQQGKAVHYAYNEKEMERILGELSKTPKPGLQRYKGLGEMNATQLWETTMDPESRTLLQVNLEDAMESDQVFDMLMGDKVEPRRNFIEENAQYVKNLDV</sequence>
<dbReference type="FunFam" id="3.30.565.10:FF:000002">
    <property type="entry name" value="DNA gyrase subunit B"/>
    <property type="match status" value="1"/>
</dbReference>
<dbReference type="GO" id="GO:0034335">
    <property type="term" value="F:DNA negative supercoiling activity"/>
    <property type="evidence" value="ECO:0007669"/>
    <property type="project" value="UniProtKB-ARBA"/>
</dbReference>
<evidence type="ECO:0000256" key="11">
    <source>
        <dbReference type="HAMAP-Rule" id="MF_01898"/>
    </source>
</evidence>
<comment type="cofactor">
    <cofactor evidence="11">
        <name>Mg(2+)</name>
        <dbReference type="ChEBI" id="CHEBI:18420"/>
    </cofactor>
    <cofactor evidence="11">
        <name>Mn(2+)</name>
        <dbReference type="ChEBI" id="CHEBI:29035"/>
    </cofactor>
    <cofactor evidence="11">
        <name>Ca(2+)</name>
        <dbReference type="ChEBI" id="CHEBI:29108"/>
    </cofactor>
    <text evidence="11">Binds two Mg(2+) per subunit. The magnesium ions form salt bridges with both the protein and the DNA. Can also accept other divalent metal cations, such as Mn(2+) or Ca(2+).</text>
</comment>
<evidence type="ECO:0000256" key="6">
    <source>
        <dbReference type="ARBA" id="ARBA00022842"/>
    </source>
</evidence>
<evidence type="ECO:0000256" key="8">
    <source>
        <dbReference type="ARBA" id="ARBA00023125"/>
    </source>
</evidence>
<feature type="binding site" evidence="11">
    <location>
        <position position="503"/>
    </location>
    <ligand>
        <name>Mg(2+)</name>
        <dbReference type="ChEBI" id="CHEBI:18420"/>
        <label>2</label>
    </ligand>
</feature>
<dbReference type="SMART" id="SM00387">
    <property type="entry name" value="HATPase_c"/>
    <property type="match status" value="1"/>
</dbReference>
<comment type="miscellaneous">
    <text evidence="11">Few gyrases are as efficient as E.coli at forming negative supercoils. Not all organisms have 2 type II topoisomerases; in organisms with a single type II topoisomerase this enzyme also has to decatenate newly replicated chromosomes.</text>
</comment>
<evidence type="ECO:0000259" key="12">
    <source>
        <dbReference type="PROSITE" id="PS50880"/>
    </source>
</evidence>
<dbReference type="Proteomes" id="UP000799092">
    <property type="component" value="Unassembled WGS sequence"/>
</dbReference>
<keyword evidence="8" id="KW-0238">DNA-binding</keyword>
<dbReference type="CDD" id="cd16928">
    <property type="entry name" value="HATPase_GyrB-like"/>
    <property type="match status" value="1"/>
</dbReference>
<dbReference type="CDD" id="cd00822">
    <property type="entry name" value="TopoII_Trans_DNA_gyrase"/>
    <property type="match status" value="1"/>
</dbReference>
<dbReference type="FunFam" id="3.30.230.10:FF:000005">
    <property type="entry name" value="DNA gyrase subunit B"/>
    <property type="match status" value="1"/>
</dbReference>
<evidence type="ECO:0000313" key="14">
    <source>
        <dbReference type="Proteomes" id="UP000799092"/>
    </source>
</evidence>
<dbReference type="GO" id="GO:0005694">
    <property type="term" value="C:chromosome"/>
    <property type="evidence" value="ECO:0007669"/>
    <property type="project" value="InterPro"/>
</dbReference>
<evidence type="ECO:0000313" key="13">
    <source>
        <dbReference type="EMBL" id="MRH44413.1"/>
    </source>
</evidence>
<dbReference type="PRINTS" id="PR01159">
    <property type="entry name" value="DNAGYRASEB"/>
</dbReference>
<evidence type="ECO:0000256" key="5">
    <source>
        <dbReference type="ARBA" id="ARBA00022840"/>
    </source>
</evidence>
<keyword evidence="11" id="KW-0963">Cytoplasm</keyword>
<dbReference type="SUPFAM" id="SSF55874">
    <property type="entry name" value="ATPase domain of HSP90 chaperone/DNA topoisomerase II/histidine kinase"/>
    <property type="match status" value="1"/>
</dbReference>
<dbReference type="InterPro" id="IPR034160">
    <property type="entry name" value="TOPRIM_GyrB"/>
</dbReference>
<dbReference type="PANTHER" id="PTHR45866:SF1">
    <property type="entry name" value="DNA GYRASE SUBUNIT B, MITOCHONDRIAL"/>
    <property type="match status" value="1"/>
</dbReference>
<dbReference type="InterPro" id="IPR020568">
    <property type="entry name" value="Ribosomal_Su5_D2-typ_SF"/>
</dbReference>
<dbReference type="GO" id="GO:0005524">
    <property type="term" value="F:ATP binding"/>
    <property type="evidence" value="ECO:0007669"/>
    <property type="project" value="UniProtKB-UniRule"/>
</dbReference>
<dbReference type="Pfam" id="PF00986">
    <property type="entry name" value="DNA_gyraseB_C"/>
    <property type="match status" value="1"/>
</dbReference>
<protein>
    <recommendedName>
        <fullName evidence="11">DNA gyrase subunit B</fullName>
        <ecNumber evidence="11">5.6.2.2</ecNumber>
    </recommendedName>
</protein>
<evidence type="ECO:0000256" key="4">
    <source>
        <dbReference type="ARBA" id="ARBA00022741"/>
    </source>
</evidence>
<dbReference type="Pfam" id="PF01751">
    <property type="entry name" value="Toprim"/>
    <property type="match status" value="1"/>
</dbReference>
<dbReference type="Pfam" id="PF02518">
    <property type="entry name" value="HATPase_c"/>
    <property type="match status" value="1"/>
</dbReference>
<feature type="site" description="Interaction with DNA" evidence="11">
    <location>
        <position position="458"/>
    </location>
</feature>
<name>A0A6A8DFH5_9BACI</name>
<dbReference type="EMBL" id="WJNG01000015">
    <property type="protein sequence ID" value="MRH44413.1"/>
    <property type="molecule type" value="Genomic_DNA"/>
</dbReference>
<organism evidence="13 14">
    <name type="scientific">Aquibacillus halophilus</name>
    <dbReference type="NCBI Taxonomy" id="930132"/>
    <lineage>
        <taxon>Bacteria</taxon>
        <taxon>Bacillati</taxon>
        <taxon>Bacillota</taxon>
        <taxon>Bacilli</taxon>
        <taxon>Bacillales</taxon>
        <taxon>Bacillaceae</taxon>
        <taxon>Aquibacillus</taxon>
    </lineage>
</organism>
<dbReference type="SMART" id="SM00433">
    <property type="entry name" value="TOP2c"/>
    <property type="match status" value="1"/>
</dbReference>
<comment type="catalytic activity">
    <reaction evidence="1 11">
        <text>ATP-dependent breakage, passage and rejoining of double-stranded DNA.</text>
        <dbReference type="EC" id="5.6.2.2"/>
    </reaction>
</comment>
<proteinExistence type="inferred from homology"/>
<dbReference type="RefSeq" id="WP_153738010.1">
    <property type="nucleotide sequence ID" value="NZ_WJNG01000015.1"/>
</dbReference>
<feature type="binding site" evidence="11">
    <location>
        <position position="430"/>
    </location>
    <ligand>
        <name>Mg(2+)</name>
        <dbReference type="ChEBI" id="CHEBI:18420"/>
        <label>1</label>
        <note>catalytic</note>
    </ligand>
</feature>
<dbReference type="Gene3D" id="3.30.230.10">
    <property type="match status" value="1"/>
</dbReference>
<comment type="caution">
    <text evidence="13">The sequence shown here is derived from an EMBL/GenBank/DDBJ whole genome shotgun (WGS) entry which is preliminary data.</text>
</comment>
<dbReference type="NCBIfam" id="TIGR01059">
    <property type="entry name" value="gyrB"/>
    <property type="match status" value="1"/>
</dbReference>
<gene>
    <name evidence="11 13" type="primary">gyrB</name>
    <name evidence="13" type="ORF">GH741_17350</name>
</gene>
<comment type="subunit">
    <text evidence="11">Heterotetramer, composed of two GyrA and two GyrB chains. In the heterotetramer, GyrA contains the active site tyrosine that forms a transient covalent intermediate with DNA, while GyrB binds cofactors and catalyzes ATP hydrolysis.</text>
</comment>
<dbReference type="SUPFAM" id="SSF54211">
    <property type="entry name" value="Ribosomal protein S5 domain 2-like"/>
    <property type="match status" value="1"/>
</dbReference>
<dbReference type="GO" id="GO:0006265">
    <property type="term" value="P:DNA topological change"/>
    <property type="evidence" value="ECO:0007669"/>
    <property type="project" value="UniProtKB-UniRule"/>
</dbReference>
<dbReference type="GO" id="GO:0005737">
    <property type="term" value="C:cytoplasm"/>
    <property type="evidence" value="ECO:0007669"/>
    <property type="project" value="UniProtKB-SubCell"/>
</dbReference>
<dbReference type="Gene3D" id="3.30.565.10">
    <property type="entry name" value="Histidine kinase-like ATPase, C-terminal domain"/>
    <property type="match status" value="1"/>
</dbReference>
<comment type="similarity">
    <text evidence="2 11">Belongs to the type II topoisomerase GyrB family.</text>
</comment>
<dbReference type="CDD" id="cd03366">
    <property type="entry name" value="TOPRIM_TopoIIA_GyrB"/>
    <property type="match status" value="1"/>
</dbReference>
<dbReference type="InterPro" id="IPR013759">
    <property type="entry name" value="Topo_IIA_B_C"/>
</dbReference>
<dbReference type="Gene3D" id="3.40.50.670">
    <property type="match status" value="1"/>
</dbReference>
<dbReference type="InterPro" id="IPR002288">
    <property type="entry name" value="DNA_gyrase_B_C"/>
</dbReference>
<evidence type="ECO:0000256" key="10">
    <source>
        <dbReference type="ARBA" id="ARBA00063644"/>
    </source>
</evidence>
<dbReference type="InterPro" id="IPR001241">
    <property type="entry name" value="Topo_IIA"/>
</dbReference>
<keyword evidence="6 11" id="KW-0460">Magnesium</keyword>
<dbReference type="AlphaFoldDB" id="A0A6A8DFH5"/>
<dbReference type="InterPro" id="IPR003594">
    <property type="entry name" value="HATPase_dom"/>
</dbReference>
<keyword evidence="3 11" id="KW-0479">Metal-binding</keyword>
<keyword evidence="9 11" id="KW-0413">Isomerase</keyword>
<reference evidence="13" key="1">
    <citation type="submission" date="2019-11" db="EMBL/GenBank/DDBJ databases">
        <authorList>
            <person name="Li J."/>
        </authorList>
    </citation>
    <scope>NUCLEOTIDE SEQUENCE</scope>
    <source>
        <strain evidence="13">B6B</strain>
    </source>
</reference>
<feature type="domain" description="Toprim" evidence="12">
    <location>
        <begin position="424"/>
        <end position="538"/>
    </location>
</feature>
<dbReference type="FunFam" id="3.40.50.670:FF:000002">
    <property type="entry name" value="DNA gyrase subunit B"/>
    <property type="match status" value="1"/>
</dbReference>
<dbReference type="NCBIfam" id="NF011501">
    <property type="entry name" value="PRK14939.1"/>
    <property type="match status" value="1"/>
</dbReference>
<dbReference type="InterPro" id="IPR036890">
    <property type="entry name" value="HATPase_C_sf"/>
</dbReference>
<evidence type="ECO:0000256" key="2">
    <source>
        <dbReference type="ARBA" id="ARBA00010708"/>
    </source>
</evidence>
<dbReference type="InterPro" id="IPR013506">
    <property type="entry name" value="Topo_IIA_bsu_dom2"/>
</dbReference>
<dbReference type="GO" id="GO:0006261">
    <property type="term" value="P:DNA-templated DNA replication"/>
    <property type="evidence" value="ECO:0007669"/>
    <property type="project" value="UniProtKB-UniRule"/>
</dbReference>
<keyword evidence="5 11" id="KW-0067">ATP-binding</keyword>
<feature type="binding site" evidence="11">
    <location>
        <position position="505"/>
    </location>
    <ligand>
        <name>Mg(2+)</name>
        <dbReference type="ChEBI" id="CHEBI:18420"/>
        <label>2</label>
    </ligand>
</feature>
<dbReference type="OrthoDB" id="9802808at2"/>
<dbReference type="InterPro" id="IPR018522">
    <property type="entry name" value="TopoIIA_CS"/>
</dbReference>
<keyword evidence="7 11" id="KW-0799">Topoisomerase</keyword>
<evidence type="ECO:0000256" key="9">
    <source>
        <dbReference type="ARBA" id="ARBA00023235"/>
    </source>
</evidence>
<dbReference type="NCBIfam" id="NF004189">
    <property type="entry name" value="PRK05644.1"/>
    <property type="match status" value="1"/>
</dbReference>